<dbReference type="EMBL" id="JAIWYP010000006">
    <property type="protein sequence ID" value="KAH3803753.1"/>
    <property type="molecule type" value="Genomic_DNA"/>
</dbReference>
<sequence>MVFRYSSVPFNFSSPMTRKSATLAVCVEVLGYRVVVSSPYAGQVKKMSLVQGISRFSYVYEGLTPFAVNSVDYIGGFAGDLVPHIVAFAGGVAELFSLHHVWTDCAPLCPTRSAPVVNSEKTSGCAFYKPICLEGCSLF</sequence>
<evidence type="ECO:0000313" key="1">
    <source>
        <dbReference type="EMBL" id="KAH3803753.1"/>
    </source>
</evidence>
<keyword evidence="2" id="KW-1185">Reference proteome</keyword>
<gene>
    <name evidence="1" type="ORF">DPMN_132021</name>
</gene>
<comment type="caution">
    <text evidence="1">The sequence shown here is derived from an EMBL/GenBank/DDBJ whole genome shotgun (WGS) entry which is preliminary data.</text>
</comment>
<reference evidence="1" key="2">
    <citation type="submission" date="2020-11" db="EMBL/GenBank/DDBJ databases">
        <authorList>
            <person name="McCartney M.A."/>
            <person name="Auch B."/>
            <person name="Kono T."/>
            <person name="Mallez S."/>
            <person name="Becker A."/>
            <person name="Gohl D.M."/>
            <person name="Silverstein K.A.T."/>
            <person name="Koren S."/>
            <person name="Bechman K.B."/>
            <person name="Herman A."/>
            <person name="Abrahante J.E."/>
            <person name="Garbe J."/>
        </authorList>
    </citation>
    <scope>NUCLEOTIDE SEQUENCE</scope>
    <source>
        <strain evidence="1">Duluth1</strain>
        <tissue evidence="1">Whole animal</tissue>
    </source>
</reference>
<name>A0A9D4FRN8_DREPO</name>
<dbReference type="AlphaFoldDB" id="A0A9D4FRN8"/>
<accession>A0A9D4FRN8</accession>
<dbReference type="Proteomes" id="UP000828390">
    <property type="component" value="Unassembled WGS sequence"/>
</dbReference>
<protein>
    <submittedName>
        <fullName evidence="1">Uncharacterized protein</fullName>
    </submittedName>
</protein>
<proteinExistence type="predicted"/>
<reference evidence="1" key="1">
    <citation type="journal article" date="2019" name="bioRxiv">
        <title>The Genome of the Zebra Mussel, Dreissena polymorpha: A Resource for Invasive Species Research.</title>
        <authorList>
            <person name="McCartney M.A."/>
            <person name="Auch B."/>
            <person name="Kono T."/>
            <person name="Mallez S."/>
            <person name="Zhang Y."/>
            <person name="Obille A."/>
            <person name="Becker A."/>
            <person name="Abrahante J.E."/>
            <person name="Garbe J."/>
            <person name="Badalamenti J.P."/>
            <person name="Herman A."/>
            <person name="Mangelson H."/>
            <person name="Liachko I."/>
            <person name="Sullivan S."/>
            <person name="Sone E.D."/>
            <person name="Koren S."/>
            <person name="Silverstein K.A.T."/>
            <person name="Beckman K.B."/>
            <person name="Gohl D.M."/>
        </authorList>
    </citation>
    <scope>NUCLEOTIDE SEQUENCE</scope>
    <source>
        <strain evidence="1">Duluth1</strain>
        <tissue evidence="1">Whole animal</tissue>
    </source>
</reference>
<evidence type="ECO:0000313" key="2">
    <source>
        <dbReference type="Proteomes" id="UP000828390"/>
    </source>
</evidence>
<organism evidence="1 2">
    <name type="scientific">Dreissena polymorpha</name>
    <name type="common">Zebra mussel</name>
    <name type="synonym">Mytilus polymorpha</name>
    <dbReference type="NCBI Taxonomy" id="45954"/>
    <lineage>
        <taxon>Eukaryota</taxon>
        <taxon>Metazoa</taxon>
        <taxon>Spiralia</taxon>
        <taxon>Lophotrochozoa</taxon>
        <taxon>Mollusca</taxon>
        <taxon>Bivalvia</taxon>
        <taxon>Autobranchia</taxon>
        <taxon>Heteroconchia</taxon>
        <taxon>Euheterodonta</taxon>
        <taxon>Imparidentia</taxon>
        <taxon>Neoheterodontei</taxon>
        <taxon>Myida</taxon>
        <taxon>Dreissenoidea</taxon>
        <taxon>Dreissenidae</taxon>
        <taxon>Dreissena</taxon>
    </lineage>
</organism>